<dbReference type="Proteomes" id="UP000294360">
    <property type="component" value="Chromosome"/>
</dbReference>
<organism evidence="2 3">
    <name type="scientific">Methylocella tundrae</name>
    <dbReference type="NCBI Taxonomy" id="227605"/>
    <lineage>
        <taxon>Bacteria</taxon>
        <taxon>Pseudomonadati</taxon>
        <taxon>Pseudomonadota</taxon>
        <taxon>Alphaproteobacteria</taxon>
        <taxon>Hyphomicrobiales</taxon>
        <taxon>Beijerinckiaceae</taxon>
        <taxon>Methylocella</taxon>
    </lineage>
</organism>
<dbReference type="KEGG" id="mtun:MTUNDRAET4_1521"/>
<evidence type="ECO:0000256" key="1">
    <source>
        <dbReference type="SAM" id="MobiDB-lite"/>
    </source>
</evidence>
<accession>A0A4U8YWW6</accession>
<protein>
    <submittedName>
        <fullName evidence="2">Uncharacterized protein</fullName>
    </submittedName>
</protein>
<name>A0A4U8YWW6_METTU</name>
<dbReference type="EMBL" id="LR536450">
    <property type="protein sequence ID" value="VFU08414.1"/>
    <property type="molecule type" value="Genomic_DNA"/>
</dbReference>
<evidence type="ECO:0000313" key="3">
    <source>
        <dbReference type="Proteomes" id="UP000294360"/>
    </source>
</evidence>
<sequence length="75" mass="8039">MSLVENEPTKLTAAWLIAVSNGAMAVGVIYVEESGEGQGIRLRKAELDKGKLGSQGWRRHPSAPAGDPLLTRHSE</sequence>
<proteinExistence type="predicted"/>
<evidence type="ECO:0000313" key="2">
    <source>
        <dbReference type="EMBL" id="VFU08414.1"/>
    </source>
</evidence>
<reference evidence="2 3" key="1">
    <citation type="submission" date="2019-03" db="EMBL/GenBank/DDBJ databases">
        <authorList>
            <person name="Kox A.R. M."/>
        </authorList>
    </citation>
    <scope>NUCLEOTIDE SEQUENCE [LARGE SCALE GENOMIC DNA]</scope>
    <source>
        <strain evidence="2">MTUNDRAET4 annotated genome</strain>
    </source>
</reference>
<feature type="region of interest" description="Disordered" evidence="1">
    <location>
        <begin position="51"/>
        <end position="75"/>
    </location>
</feature>
<dbReference type="AlphaFoldDB" id="A0A4U8YWW6"/>
<gene>
    <name evidence="2" type="ORF">MTUNDRAET4_1521</name>
</gene>